<dbReference type="InterPro" id="IPR000300">
    <property type="entry name" value="IPPc"/>
</dbReference>
<keyword evidence="4" id="KW-0732">Signal</keyword>
<reference evidence="6" key="1">
    <citation type="journal article" date="2019" name="BMC Genomics">
        <title>A new reference genome for Sorghum bicolor reveals high levels of sequence similarity between sweet and grain genotypes: implications for the genetics of sugar metabolism.</title>
        <authorList>
            <person name="Cooper E.A."/>
            <person name="Brenton Z.W."/>
            <person name="Flinn B.S."/>
            <person name="Jenkins J."/>
            <person name="Shu S."/>
            <person name="Flowers D."/>
            <person name="Luo F."/>
            <person name="Wang Y."/>
            <person name="Xia P."/>
            <person name="Barry K."/>
            <person name="Daum C."/>
            <person name="Lipzen A."/>
            <person name="Yoshinaga Y."/>
            <person name="Schmutz J."/>
            <person name="Saski C."/>
            <person name="Vermerris W."/>
            <person name="Kresovich S."/>
        </authorList>
    </citation>
    <scope>NUCLEOTIDE SEQUENCE</scope>
</reference>
<evidence type="ECO:0000256" key="1">
    <source>
        <dbReference type="ARBA" id="ARBA00010768"/>
    </source>
</evidence>
<accession>A0A921RN88</accession>
<dbReference type="EMBL" id="CM027681">
    <property type="protein sequence ID" value="KAG0543603.1"/>
    <property type="molecule type" value="Genomic_DNA"/>
</dbReference>
<evidence type="ECO:0000313" key="6">
    <source>
        <dbReference type="EMBL" id="KAG0543614.1"/>
    </source>
</evidence>
<dbReference type="SUPFAM" id="SSF56219">
    <property type="entry name" value="DNase I-like"/>
    <property type="match status" value="1"/>
</dbReference>
<dbReference type="SMART" id="SM00128">
    <property type="entry name" value="IPPc"/>
    <property type="match status" value="1"/>
</dbReference>
<protein>
    <recommendedName>
        <fullName evidence="5">Inositol polyphosphate-related phosphatase domain-containing protein</fullName>
    </recommendedName>
</protein>
<dbReference type="Proteomes" id="UP000807115">
    <property type="component" value="Chromosome 2"/>
</dbReference>
<name>A0A921RN88_SORBI</name>
<feature type="domain" description="Inositol polyphosphate-related phosphatase" evidence="5">
    <location>
        <begin position="88"/>
        <end position="315"/>
    </location>
</feature>
<dbReference type="PANTHER" id="PTHR45666:SF24">
    <property type="entry name" value="OS09G0394600 PROTEIN"/>
    <property type="match status" value="1"/>
</dbReference>
<dbReference type="Pfam" id="PF22669">
    <property type="entry name" value="Exo_endo_phos2"/>
    <property type="match status" value="1"/>
</dbReference>
<reference evidence="6" key="2">
    <citation type="submission" date="2020-10" db="EMBL/GenBank/DDBJ databases">
        <authorList>
            <person name="Cooper E.A."/>
            <person name="Brenton Z.W."/>
            <person name="Flinn B.S."/>
            <person name="Jenkins J."/>
            <person name="Shu S."/>
            <person name="Flowers D."/>
            <person name="Luo F."/>
            <person name="Wang Y."/>
            <person name="Xia P."/>
            <person name="Barry K."/>
            <person name="Daum C."/>
            <person name="Lipzen A."/>
            <person name="Yoshinaga Y."/>
            <person name="Schmutz J."/>
            <person name="Saski C."/>
            <person name="Vermerris W."/>
            <person name="Kresovich S."/>
        </authorList>
    </citation>
    <scope>NUCLEOTIDE SEQUENCE</scope>
</reference>
<keyword evidence="2" id="KW-0378">Hydrolase</keyword>
<feature type="signal peptide" evidence="4">
    <location>
        <begin position="1"/>
        <end position="18"/>
    </location>
</feature>
<sequence length="319" mass="35931">MQHFAMFGYCMVVHECSCMLLLNRWAISSLYYNMGENRKITRSRLVTSKLLHRQHLHGHGSVSEVSSLVDETLGKRPLNRQKDTLVYSVFASTWNVGGITPSDGLDLEDWLDTRANAYDIYVLGFQEIVPLNARNVLGPKKSCASAKWNSLIGEALNKKEREERAKLNQDSTNSGAKEGSMQGEGFRCIRSKQMVGIFTSVWGSVSIRFVLHETSFCFVCCHLASGGKQGDVLLRNLDVADILTRTWFPGLASQELPEKILDHDQVVLLGDLNYRISLEEAETRSLVRAKNWAILLENDQRLCRHTIAAIVRVLNRAAF</sequence>
<dbReference type="Gene3D" id="3.60.10.10">
    <property type="entry name" value="Endonuclease/exonuclease/phosphatase"/>
    <property type="match status" value="2"/>
</dbReference>
<dbReference type="GO" id="GO:0004445">
    <property type="term" value="F:inositol-polyphosphate 5-phosphatase activity"/>
    <property type="evidence" value="ECO:0007669"/>
    <property type="project" value="InterPro"/>
</dbReference>
<dbReference type="AlphaFoldDB" id="A0A921RN88"/>
<proteinExistence type="inferred from homology"/>
<gene>
    <name evidence="6" type="ORF">BDA96_02G204100</name>
</gene>
<feature type="chain" id="PRO_5036598144" description="Inositol polyphosphate-related phosphatase domain-containing protein" evidence="4">
    <location>
        <begin position="19"/>
        <end position="319"/>
    </location>
</feature>
<comment type="similarity">
    <text evidence="1">Belongs to the inositol polyphosphate 5-phosphatase family.</text>
</comment>
<evidence type="ECO:0000259" key="5">
    <source>
        <dbReference type="SMART" id="SM00128"/>
    </source>
</evidence>
<organism evidence="6 7">
    <name type="scientific">Sorghum bicolor</name>
    <name type="common">Sorghum</name>
    <name type="synonym">Sorghum vulgare</name>
    <dbReference type="NCBI Taxonomy" id="4558"/>
    <lineage>
        <taxon>Eukaryota</taxon>
        <taxon>Viridiplantae</taxon>
        <taxon>Streptophyta</taxon>
        <taxon>Embryophyta</taxon>
        <taxon>Tracheophyta</taxon>
        <taxon>Spermatophyta</taxon>
        <taxon>Magnoliopsida</taxon>
        <taxon>Liliopsida</taxon>
        <taxon>Poales</taxon>
        <taxon>Poaceae</taxon>
        <taxon>PACMAD clade</taxon>
        <taxon>Panicoideae</taxon>
        <taxon>Andropogonodae</taxon>
        <taxon>Andropogoneae</taxon>
        <taxon>Sorghinae</taxon>
        <taxon>Sorghum</taxon>
    </lineage>
</organism>
<evidence type="ECO:0000256" key="3">
    <source>
        <dbReference type="SAM" id="MobiDB-lite"/>
    </source>
</evidence>
<dbReference type="PANTHER" id="PTHR45666">
    <property type="entry name" value="TYPE IV INOSITOL POLYPHOSPHATE 5-PHOSPHATASE 9"/>
    <property type="match status" value="1"/>
</dbReference>
<dbReference type="InterPro" id="IPR045849">
    <property type="entry name" value="IP5P_plant"/>
</dbReference>
<evidence type="ECO:0000313" key="7">
    <source>
        <dbReference type="Proteomes" id="UP000807115"/>
    </source>
</evidence>
<evidence type="ECO:0000256" key="4">
    <source>
        <dbReference type="SAM" id="SignalP"/>
    </source>
</evidence>
<feature type="region of interest" description="Disordered" evidence="3">
    <location>
        <begin position="162"/>
        <end position="181"/>
    </location>
</feature>
<dbReference type="EMBL" id="CM027681">
    <property type="protein sequence ID" value="KAG0543614.1"/>
    <property type="molecule type" value="Genomic_DNA"/>
</dbReference>
<dbReference type="GO" id="GO:0046856">
    <property type="term" value="P:phosphatidylinositol dephosphorylation"/>
    <property type="evidence" value="ECO:0007669"/>
    <property type="project" value="InterPro"/>
</dbReference>
<comment type="caution">
    <text evidence="6">The sequence shown here is derived from an EMBL/GenBank/DDBJ whole genome shotgun (WGS) entry which is preliminary data.</text>
</comment>
<evidence type="ECO:0000256" key="2">
    <source>
        <dbReference type="ARBA" id="ARBA00022801"/>
    </source>
</evidence>
<dbReference type="InterPro" id="IPR036691">
    <property type="entry name" value="Endo/exonu/phosph_ase_sf"/>
</dbReference>